<dbReference type="Proteomes" id="UP000594263">
    <property type="component" value="Unplaced"/>
</dbReference>
<feature type="domain" description="Sulfotransferase" evidence="4">
    <location>
        <begin position="83"/>
        <end position="171"/>
    </location>
</feature>
<evidence type="ECO:0000256" key="1">
    <source>
        <dbReference type="ARBA" id="ARBA00005771"/>
    </source>
</evidence>
<keyword evidence="6" id="KW-1185">Reference proteome</keyword>
<sequence>MANSSNSSNQTQQGGDDKTDMIISALPTARGWTQEGLGSTAAVFDDALEMFCSGVSLNGPHCDYEMKYLNTSRKYLDRIFTHHVKILANFIWKSFITAEEEQGVVEGIVSFCSFDKLSNLEVNRSKTSNLGPLLVVQNKVYFRKVQVGDWKNYIKKKESIDQISYRKFRDTGLLDLVSTL</sequence>
<dbReference type="SUPFAM" id="SSF52540">
    <property type="entry name" value="P-loop containing nucleoside triphosphate hydrolases"/>
    <property type="match status" value="1"/>
</dbReference>
<evidence type="ECO:0000259" key="4">
    <source>
        <dbReference type="Pfam" id="PF00685"/>
    </source>
</evidence>
<accession>A0A7N0TD41</accession>
<dbReference type="EC" id="2.8.2.-" evidence="3"/>
<evidence type="ECO:0000313" key="6">
    <source>
        <dbReference type="Proteomes" id="UP000594263"/>
    </source>
</evidence>
<proteinExistence type="inferred from homology"/>
<dbReference type="Gene3D" id="3.40.50.300">
    <property type="entry name" value="P-loop containing nucleotide triphosphate hydrolases"/>
    <property type="match status" value="1"/>
</dbReference>
<keyword evidence="2 3" id="KW-0808">Transferase</keyword>
<comment type="similarity">
    <text evidence="1 3">Belongs to the sulfotransferase 1 family.</text>
</comment>
<protein>
    <recommendedName>
        <fullName evidence="3">Sulfotransferase</fullName>
        <ecNumber evidence="3">2.8.2.-</ecNumber>
    </recommendedName>
</protein>
<dbReference type="AlphaFoldDB" id="A0A7N0TD41"/>
<dbReference type="InterPro" id="IPR000863">
    <property type="entry name" value="Sulfotransferase_dom"/>
</dbReference>
<evidence type="ECO:0000313" key="5">
    <source>
        <dbReference type="EnsemblPlants" id="Kaladp0033s0154.1.v1.1"/>
    </source>
</evidence>
<organism evidence="5 6">
    <name type="scientific">Kalanchoe fedtschenkoi</name>
    <name type="common">Lavender scallops</name>
    <name type="synonym">South American air plant</name>
    <dbReference type="NCBI Taxonomy" id="63787"/>
    <lineage>
        <taxon>Eukaryota</taxon>
        <taxon>Viridiplantae</taxon>
        <taxon>Streptophyta</taxon>
        <taxon>Embryophyta</taxon>
        <taxon>Tracheophyta</taxon>
        <taxon>Spermatophyta</taxon>
        <taxon>Magnoliopsida</taxon>
        <taxon>eudicotyledons</taxon>
        <taxon>Gunneridae</taxon>
        <taxon>Pentapetalae</taxon>
        <taxon>Saxifragales</taxon>
        <taxon>Crassulaceae</taxon>
        <taxon>Kalanchoe</taxon>
    </lineage>
</organism>
<dbReference type="PANTHER" id="PTHR11783">
    <property type="entry name" value="SULFOTRANSFERASE SULT"/>
    <property type="match status" value="1"/>
</dbReference>
<evidence type="ECO:0000256" key="2">
    <source>
        <dbReference type="ARBA" id="ARBA00022679"/>
    </source>
</evidence>
<evidence type="ECO:0000256" key="3">
    <source>
        <dbReference type="RuleBase" id="RU361155"/>
    </source>
</evidence>
<reference evidence="5" key="1">
    <citation type="submission" date="2021-01" db="UniProtKB">
        <authorList>
            <consortium name="EnsemblPlants"/>
        </authorList>
    </citation>
    <scope>IDENTIFICATION</scope>
</reference>
<dbReference type="GO" id="GO:0008146">
    <property type="term" value="F:sulfotransferase activity"/>
    <property type="evidence" value="ECO:0007669"/>
    <property type="project" value="InterPro"/>
</dbReference>
<dbReference type="Gramene" id="Kaladp0033s0154.1.v1.1">
    <property type="protein sequence ID" value="Kaladp0033s0154.1.v1.1"/>
    <property type="gene ID" value="Kaladp0033s0154.v1.1"/>
</dbReference>
<name>A0A7N0TD41_KALFE</name>
<dbReference type="Pfam" id="PF00685">
    <property type="entry name" value="Sulfotransfer_1"/>
    <property type="match status" value="1"/>
</dbReference>
<dbReference type="EnsemblPlants" id="Kaladp0033s0154.1.v1.1">
    <property type="protein sequence ID" value="Kaladp0033s0154.1.v1.1"/>
    <property type="gene ID" value="Kaladp0033s0154.v1.1"/>
</dbReference>
<dbReference type="InterPro" id="IPR027417">
    <property type="entry name" value="P-loop_NTPase"/>
</dbReference>